<accession>A0A194YPL9</accession>
<dbReference type="Proteomes" id="UP000000768">
    <property type="component" value="Chromosome 4"/>
</dbReference>
<organism evidence="2 3">
    <name type="scientific">Sorghum bicolor</name>
    <name type="common">Sorghum</name>
    <name type="synonym">Sorghum vulgare</name>
    <dbReference type="NCBI Taxonomy" id="4558"/>
    <lineage>
        <taxon>Eukaryota</taxon>
        <taxon>Viridiplantae</taxon>
        <taxon>Streptophyta</taxon>
        <taxon>Embryophyta</taxon>
        <taxon>Tracheophyta</taxon>
        <taxon>Spermatophyta</taxon>
        <taxon>Magnoliopsida</taxon>
        <taxon>Liliopsida</taxon>
        <taxon>Poales</taxon>
        <taxon>Poaceae</taxon>
        <taxon>PACMAD clade</taxon>
        <taxon>Panicoideae</taxon>
        <taxon>Andropogonodae</taxon>
        <taxon>Andropogoneae</taxon>
        <taxon>Sorghinae</taxon>
        <taxon>Sorghum</taxon>
    </lineage>
</organism>
<gene>
    <name evidence="2" type="ORF">SORBI_3004G137300</name>
</gene>
<sequence length="130" mass="14510">MASPRGTTPMAEGLLKSVEHNLGFPASAAEIRRFRPWSRKVVKARPQIVDERSFAAAVKQGEMDRGREGVYREQSDSRLRLGGRTGSGRYADGRDWRGDDERGNQDSFNKGEDRFHFNPQRGDVRSGSGG</sequence>
<dbReference type="InParanoid" id="A0A194YPL9"/>
<reference evidence="2 3" key="1">
    <citation type="journal article" date="2009" name="Nature">
        <title>The Sorghum bicolor genome and the diversification of grasses.</title>
        <authorList>
            <person name="Paterson A.H."/>
            <person name="Bowers J.E."/>
            <person name="Bruggmann R."/>
            <person name="Dubchak I."/>
            <person name="Grimwood J."/>
            <person name="Gundlach H."/>
            <person name="Haberer G."/>
            <person name="Hellsten U."/>
            <person name="Mitros T."/>
            <person name="Poliakov A."/>
            <person name="Schmutz J."/>
            <person name="Spannagl M."/>
            <person name="Tang H."/>
            <person name="Wang X."/>
            <person name="Wicker T."/>
            <person name="Bharti A.K."/>
            <person name="Chapman J."/>
            <person name="Feltus F.A."/>
            <person name="Gowik U."/>
            <person name="Grigoriev I.V."/>
            <person name="Lyons E."/>
            <person name="Maher C.A."/>
            <person name="Martis M."/>
            <person name="Narechania A."/>
            <person name="Otillar R.P."/>
            <person name="Penning B.W."/>
            <person name="Salamov A.A."/>
            <person name="Wang Y."/>
            <person name="Zhang L."/>
            <person name="Carpita N.C."/>
            <person name="Freeling M."/>
            <person name="Gingle A.R."/>
            <person name="Hash C.T."/>
            <person name="Keller B."/>
            <person name="Klein P."/>
            <person name="Kresovich S."/>
            <person name="McCann M.C."/>
            <person name="Ming R."/>
            <person name="Peterson D.G."/>
            <person name="Mehboob-ur-Rahman"/>
            <person name="Ware D."/>
            <person name="Westhoff P."/>
            <person name="Mayer K.F."/>
            <person name="Messing J."/>
            <person name="Rokhsar D.S."/>
        </authorList>
    </citation>
    <scope>NUCLEOTIDE SEQUENCE [LARGE SCALE GENOMIC DNA]</scope>
    <source>
        <strain evidence="3">cv. BTx623</strain>
    </source>
</reference>
<dbReference type="AlphaFoldDB" id="A0A194YPL9"/>
<feature type="compositionally biased region" description="Basic and acidic residues" evidence="1">
    <location>
        <begin position="91"/>
        <end position="116"/>
    </location>
</feature>
<feature type="compositionally biased region" description="Basic and acidic residues" evidence="1">
    <location>
        <begin position="61"/>
        <end position="79"/>
    </location>
</feature>
<evidence type="ECO:0000313" key="3">
    <source>
        <dbReference type="Proteomes" id="UP000000768"/>
    </source>
</evidence>
<proteinExistence type="predicted"/>
<dbReference type="Gramene" id="KXG30141">
    <property type="protein sequence ID" value="KXG30141"/>
    <property type="gene ID" value="SORBI_3004G137300"/>
</dbReference>
<feature type="region of interest" description="Disordered" evidence="1">
    <location>
        <begin position="60"/>
        <end position="130"/>
    </location>
</feature>
<dbReference type="EMBL" id="CM000763">
    <property type="protein sequence ID" value="KXG30141.1"/>
    <property type="molecule type" value="Genomic_DNA"/>
</dbReference>
<keyword evidence="3" id="KW-1185">Reference proteome</keyword>
<protein>
    <submittedName>
        <fullName evidence="2">Uncharacterized protein</fullName>
    </submittedName>
</protein>
<evidence type="ECO:0000313" key="2">
    <source>
        <dbReference type="EMBL" id="KXG30141.1"/>
    </source>
</evidence>
<reference evidence="3" key="2">
    <citation type="journal article" date="2018" name="Plant J.">
        <title>The Sorghum bicolor reference genome: improved assembly, gene annotations, a transcriptome atlas, and signatures of genome organization.</title>
        <authorList>
            <person name="McCormick R.F."/>
            <person name="Truong S.K."/>
            <person name="Sreedasyam A."/>
            <person name="Jenkins J."/>
            <person name="Shu S."/>
            <person name="Sims D."/>
            <person name="Kennedy M."/>
            <person name="Amirebrahimi M."/>
            <person name="Weers B.D."/>
            <person name="McKinley B."/>
            <person name="Mattison A."/>
            <person name="Morishige D.T."/>
            <person name="Grimwood J."/>
            <person name="Schmutz J."/>
            <person name="Mullet J.E."/>
        </authorList>
    </citation>
    <scope>NUCLEOTIDE SEQUENCE [LARGE SCALE GENOMIC DNA]</scope>
    <source>
        <strain evidence="3">cv. BTx623</strain>
    </source>
</reference>
<evidence type="ECO:0000256" key="1">
    <source>
        <dbReference type="SAM" id="MobiDB-lite"/>
    </source>
</evidence>
<name>A0A194YPL9_SORBI</name>